<dbReference type="PANTHER" id="PTHR46177">
    <property type="entry name" value="INTEGRASE CATALYTIC DOMAIN-CONTAINING PROTEIN"/>
    <property type="match status" value="1"/>
</dbReference>
<reference evidence="1 2" key="1">
    <citation type="submission" date="2014-04" db="EMBL/GenBank/DDBJ databases">
        <authorList>
            <consortium name="DOE Joint Genome Institute"/>
            <person name="Kuo A."/>
            <person name="Gay G."/>
            <person name="Dore J."/>
            <person name="Kohler A."/>
            <person name="Nagy L.G."/>
            <person name="Floudas D."/>
            <person name="Copeland A."/>
            <person name="Barry K.W."/>
            <person name="Cichocki N."/>
            <person name="Veneault-Fourrey C."/>
            <person name="LaButti K."/>
            <person name="Lindquist E.A."/>
            <person name="Lipzen A."/>
            <person name="Lundell T."/>
            <person name="Morin E."/>
            <person name="Murat C."/>
            <person name="Sun H."/>
            <person name="Tunlid A."/>
            <person name="Henrissat B."/>
            <person name="Grigoriev I.V."/>
            <person name="Hibbett D.S."/>
            <person name="Martin F."/>
            <person name="Nordberg H.P."/>
            <person name="Cantor M.N."/>
            <person name="Hua S.X."/>
        </authorList>
    </citation>
    <scope>NUCLEOTIDE SEQUENCE [LARGE SCALE GENOMIC DNA]</scope>
    <source>
        <strain evidence="2">h7</strain>
    </source>
</reference>
<gene>
    <name evidence="1" type="ORF">M413DRAFT_443403</name>
</gene>
<accession>A0A0C2YR10</accession>
<evidence type="ECO:0000313" key="2">
    <source>
        <dbReference type="Proteomes" id="UP000053424"/>
    </source>
</evidence>
<dbReference type="OrthoDB" id="5392716at2759"/>
<proteinExistence type="predicted"/>
<keyword evidence="2" id="KW-1185">Reference proteome</keyword>
<dbReference type="STRING" id="686832.A0A0C2YR10"/>
<name>A0A0C2YR10_HEBCY</name>
<reference evidence="2" key="2">
    <citation type="submission" date="2015-01" db="EMBL/GenBank/DDBJ databases">
        <title>Evolutionary Origins and Diversification of the Mycorrhizal Mutualists.</title>
        <authorList>
            <consortium name="DOE Joint Genome Institute"/>
            <consortium name="Mycorrhizal Genomics Consortium"/>
            <person name="Kohler A."/>
            <person name="Kuo A."/>
            <person name="Nagy L.G."/>
            <person name="Floudas D."/>
            <person name="Copeland A."/>
            <person name="Barry K.W."/>
            <person name="Cichocki N."/>
            <person name="Veneault-Fourrey C."/>
            <person name="LaButti K."/>
            <person name="Lindquist E.A."/>
            <person name="Lipzen A."/>
            <person name="Lundell T."/>
            <person name="Morin E."/>
            <person name="Murat C."/>
            <person name="Riley R."/>
            <person name="Ohm R."/>
            <person name="Sun H."/>
            <person name="Tunlid A."/>
            <person name="Henrissat B."/>
            <person name="Grigoriev I.V."/>
            <person name="Hibbett D.S."/>
            <person name="Martin F."/>
        </authorList>
    </citation>
    <scope>NUCLEOTIDE SEQUENCE [LARGE SCALE GENOMIC DNA]</scope>
    <source>
        <strain evidence="2">h7</strain>
    </source>
</reference>
<organism evidence="1 2">
    <name type="scientific">Hebeloma cylindrosporum</name>
    <dbReference type="NCBI Taxonomy" id="76867"/>
    <lineage>
        <taxon>Eukaryota</taxon>
        <taxon>Fungi</taxon>
        <taxon>Dikarya</taxon>
        <taxon>Basidiomycota</taxon>
        <taxon>Agaricomycotina</taxon>
        <taxon>Agaricomycetes</taxon>
        <taxon>Agaricomycetidae</taxon>
        <taxon>Agaricales</taxon>
        <taxon>Agaricineae</taxon>
        <taxon>Hymenogastraceae</taxon>
        <taxon>Hebeloma</taxon>
    </lineage>
</organism>
<dbReference type="EMBL" id="KN831775">
    <property type="protein sequence ID" value="KIM43482.1"/>
    <property type="molecule type" value="Genomic_DNA"/>
</dbReference>
<evidence type="ECO:0008006" key="3">
    <source>
        <dbReference type="Google" id="ProtNLM"/>
    </source>
</evidence>
<dbReference type="PANTHER" id="PTHR46177:SF1">
    <property type="entry name" value="INTEGRASE CATALYTIC DOMAIN-CONTAINING PROTEIN"/>
    <property type="match status" value="1"/>
</dbReference>
<sequence>MASSSSHNRNPTGKNQYGAVLTAESPVLQEALERYHRGLITDNQRISELLFADHGITMNPRTVKKRRQQLGLTGSRKTMKTLDSKEAEQLVLDQMDCDPARHQGPRVIRHKLASRTGHHLTRDFVAKTMETHDAAGFEKRDPTAKRIHRELKVPLGLNEIGFPIWAIVDDATGRWLNCWVIPSNRLGRTIAYLFLCAVENAGGMPLQTTTDCGSETTQLHAIAQALRDAFHTDINNLETPAHVYVRSVHNIAIERSWLRLRLEFGDSAVICFKKGKEDGIYLPHLPEHMQLCQWLWPKLLRKLAKEFMDTRNSYRSRRDDTKPGPSGMSRNEAYSVPRYWGGKQYLREVDLDVVREIKEFMSDGEDMFRFPSVTAAFEREADEVYEALHIQDLSLSTVWNVFRAMLPLLFP</sequence>
<evidence type="ECO:0000313" key="1">
    <source>
        <dbReference type="EMBL" id="KIM43482.1"/>
    </source>
</evidence>
<dbReference type="Proteomes" id="UP000053424">
    <property type="component" value="Unassembled WGS sequence"/>
</dbReference>
<dbReference type="AlphaFoldDB" id="A0A0C2YR10"/>
<dbReference type="HOGENOM" id="CLU_039761_0_0_1"/>
<protein>
    <recommendedName>
        <fullName evidence="3">Integrase catalytic domain-containing protein</fullName>
    </recommendedName>
</protein>